<evidence type="ECO:0000256" key="4">
    <source>
        <dbReference type="ARBA" id="ARBA00023002"/>
    </source>
</evidence>
<evidence type="ECO:0000256" key="1">
    <source>
        <dbReference type="ARBA" id="ARBA00001961"/>
    </source>
</evidence>
<dbReference type="GO" id="GO:0051213">
    <property type="term" value="F:dioxygenase activity"/>
    <property type="evidence" value="ECO:0007669"/>
    <property type="project" value="UniProtKB-KW"/>
</dbReference>
<feature type="domain" description="Prolyl 4-hydroxylase alpha subunit" evidence="5">
    <location>
        <begin position="7"/>
        <end position="199"/>
    </location>
</feature>
<dbReference type="Gene3D" id="2.60.120.620">
    <property type="entry name" value="q2cbj1_9rhob like domain"/>
    <property type="match status" value="1"/>
</dbReference>
<dbReference type="InterPro" id="IPR044862">
    <property type="entry name" value="Pro_4_hyd_alph_FE2OG_OXY"/>
</dbReference>
<dbReference type="InterPro" id="IPR006620">
    <property type="entry name" value="Pro_4_hyd_alph"/>
</dbReference>
<comment type="caution">
    <text evidence="6">The sequence shown here is derived from an EMBL/GenBank/DDBJ whole genome shotgun (WGS) entry which is preliminary data.</text>
</comment>
<sequence length="203" mass="22363">MNSPLVPNHIVIDEFLAIQDAANLLDFAIASQSRFKSASVRAANGQEAVTAQRDAMKLADLGPFRRLFREAVKAEFANLCDGTGVQAFDIAAWDIELAVHRDGGHFRKHVDTLTAAGRLDQPGDRMISLVYYLQREPARFSGGALVISPFAGDSEPIRIAPRHNRLVAFPSIAWHEVEDVAVPGNAWDAARFSVNCWLLRARD</sequence>
<proteinExistence type="predicted"/>
<dbReference type="OrthoDB" id="8926796at2"/>
<keyword evidence="2" id="KW-0847">Vitamin C</keyword>
<dbReference type="AlphaFoldDB" id="A0A845ARA4"/>
<keyword evidence="7" id="KW-1185">Reference proteome</keyword>
<protein>
    <submittedName>
        <fullName evidence="6">2OG-Fe(II) oxygenase</fullName>
    </submittedName>
</protein>
<evidence type="ECO:0000259" key="5">
    <source>
        <dbReference type="SMART" id="SM00702"/>
    </source>
</evidence>
<dbReference type="RefSeq" id="WP_160780140.1">
    <property type="nucleotide sequence ID" value="NZ_BAAAZF010000001.1"/>
</dbReference>
<dbReference type="PANTHER" id="PTHR12907:SF26">
    <property type="entry name" value="HIF PROLYL HYDROXYLASE, ISOFORM C"/>
    <property type="match status" value="1"/>
</dbReference>
<keyword evidence="4" id="KW-0560">Oxidoreductase</keyword>
<name>A0A845ARA4_9SPHN</name>
<dbReference type="PANTHER" id="PTHR12907">
    <property type="entry name" value="EGL NINE HOMOLOG-RELATED"/>
    <property type="match status" value="1"/>
</dbReference>
<dbReference type="InterPro" id="IPR051559">
    <property type="entry name" value="HIF_prolyl_hydroxylases"/>
</dbReference>
<evidence type="ECO:0000256" key="3">
    <source>
        <dbReference type="ARBA" id="ARBA00022964"/>
    </source>
</evidence>
<comment type="cofactor">
    <cofactor evidence="1">
        <name>L-ascorbate</name>
        <dbReference type="ChEBI" id="CHEBI:38290"/>
    </cofactor>
</comment>
<dbReference type="GO" id="GO:0016705">
    <property type="term" value="F:oxidoreductase activity, acting on paired donors, with incorporation or reduction of molecular oxygen"/>
    <property type="evidence" value="ECO:0007669"/>
    <property type="project" value="InterPro"/>
</dbReference>
<organism evidence="6 7">
    <name type="scientific">Parerythrobacter jejuensis</name>
    <dbReference type="NCBI Taxonomy" id="795812"/>
    <lineage>
        <taxon>Bacteria</taxon>
        <taxon>Pseudomonadati</taxon>
        <taxon>Pseudomonadota</taxon>
        <taxon>Alphaproteobacteria</taxon>
        <taxon>Sphingomonadales</taxon>
        <taxon>Erythrobacteraceae</taxon>
        <taxon>Parerythrobacter</taxon>
    </lineage>
</organism>
<dbReference type="Proteomes" id="UP000446786">
    <property type="component" value="Unassembled WGS sequence"/>
</dbReference>
<dbReference type="GO" id="GO:0005506">
    <property type="term" value="F:iron ion binding"/>
    <property type="evidence" value="ECO:0007669"/>
    <property type="project" value="InterPro"/>
</dbReference>
<dbReference type="Pfam" id="PF13640">
    <property type="entry name" value="2OG-FeII_Oxy_3"/>
    <property type="match status" value="1"/>
</dbReference>
<gene>
    <name evidence="6" type="ORF">GRI94_13500</name>
</gene>
<reference evidence="6 7" key="1">
    <citation type="submission" date="2019-12" db="EMBL/GenBank/DDBJ databases">
        <title>Genomic-based taxomic classification of the family Erythrobacteraceae.</title>
        <authorList>
            <person name="Xu L."/>
        </authorList>
    </citation>
    <scope>NUCLEOTIDE SEQUENCE [LARGE SCALE GENOMIC DNA]</scope>
    <source>
        <strain evidence="6 7">JCM 16677</strain>
    </source>
</reference>
<evidence type="ECO:0000313" key="6">
    <source>
        <dbReference type="EMBL" id="MXP32840.1"/>
    </source>
</evidence>
<keyword evidence="3" id="KW-0223">Dioxygenase</keyword>
<accession>A0A845ARA4</accession>
<dbReference type="EMBL" id="WTYE01000001">
    <property type="protein sequence ID" value="MXP32840.1"/>
    <property type="molecule type" value="Genomic_DNA"/>
</dbReference>
<dbReference type="SMART" id="SM00702">
    <property type="entry name" value="P4Hc"/>
    <property type="match status" value="1"/>
</dbReference>
<evidence type="ECO:0000313" key="7">
    <source>
        <dbReference type="Proteomes" id="UP000446786"/>
    </source>
</evidence>
<dbReference type="GO" id="GO:0031418">
    <property type="term" value="F:L-ascorbic acid binding"/>
    <property type="evidence" value="ECO:0007669"/>
    <property type="project" value="UniProtKB-KW"/>
</dbReference>
<evidence type="ECO:0000256" key="2">
    <source>
        <dbReference type="ARBA" id="ARBA00022896"/>
    </source>
</evidence>